<dbReference type="EMBL" id="JBGUBD010000001">
    <property type="protein sequence ID" value="MFA9476774.1"/>
    <property type="molecule type" value="Genomic_DNA"/>
</dbReference>
<dbReference type="NCBIfam" id="NF035939">
    <property type="entry name" value="TIM_EboE"/>
    <property type="match status" value="1"/>
</dbReference>
<proteinExistence type="predicted"/>
<sequence length="408" mass="45672">MMCDAIDGRPTLGYCTNVHAGTTLEQTLANLETHALAVKASVSPDAPMGVGLWLSASVARELIDTQQIELLRKFLDVHGLVAHTLNGFPFGDFHQRVVKHDVYQPDWRQQARFDYTLDLVHILSQLLPDGMTGSISTLPLGWPSLMRDDGDIETAKRNAAARLLDLVHQLARVELDTGKLIHVDLEPEPGCLLSTSTDVVDFFNRYLLDNPDERSVREYLRICHDVCHAAVMFEDQGEALRRYTQAGLKVGKVQVSSAVRVDFDAMDETTREQAMHELRGFAEDRYLHQTAVRSDDGQVRFYDDLGEAMKREGGKDQDVHGVTPWASPGGEWRVHFHVPIYLDEIGTLGTTRGAIERCLPVARAMGVQHFEAETYAWGVLPTALRVERLADGIAKELSWLSKRMTSRT</sequence>
<evidence type="ECO:0000313" key="2">
    <source>
        <dbReference type="Proteomes" id="UP001575105"/>
    </source>
</evidence>
<organism evidence="1 2">
    <name type="scientific">Natronomicrosphaera hydrolytica</name>
    <dbReference type="NCBI Taxonomy" id="3242702"/>
    <lineage>
        <taxon>Bacteria</taxon>
        <taxon>Pseudomonadati</taxon>
        <taxon>Planctomycetota</taxon>
        <taxon>Phycisphaerae</taxon>
        <taxon>Phycisphaerales</taxon>
        <taxon>Phycisphaeraceae</taxon>
        <taxon>Natronomicrosphaera</taxon>
    </lineage>
</organism>
<gene>
    <name evidence="1" type="primary">eboE</name>
    <name evidence="1" type="ORF">ACERK3_00570</name>
</gene>
<dbReference type="Proteomes" id="UP001575105">
    <property type="component" value="Unassembled WGS sequence"/>
</dbReference>
<keyword evidence="2" id="KW-1185">Reference proteome</keyword>
<dbReference type="InterPro" id="IPR036237">
    <property type="entry name" value="Xyl_isomerase-like_sf"/>
</dbReference>
<name>A0ABV4U1R7_9BACT</name>
<reference evidence="1 2" key="1">
    <citation type="submission" date="2024-08" db="EMBL/GenBank/DDBJ databases">
        <title>Whole-genome sequencing of halo(alkali)philic microorganisms from hypersaline lakes.</title>
        <authorList>
            <person name="Sorokin D.Y."/>
            <person name="Merkel A.Y."/>
            <person name="Messina E."/>
            <person name="Yakimov M."/>
        </authorList>
    </citation>
    <scope>NUCLEOTIDE SEQUENCE [LARGE SCALE GENOMIC DNA]</scope>
    <source>
        <strain evidence="1 2">AB-hyl4</strain>
    </source>
</reference>
<evidence type="ECO:0000313" key="1">
    <source>
        <dbReference type="EMBL" id="MFA9476774.1"/>
    </source>
</evidence>
<comment type="caution">
    <text evidence="1">The sequence shown here is derived from an EMBL/GenBank/DDBJ whole genome shotgun (WGS) entry which is preliminary data.</text>
</comment>
<dbReference type="SUPFAM" id="SSF51658">
    <property type="entry name" value="Xylose isomerase-like"/>
    <property type="match status" value="1"/>
</dbReference>
<dbReference type="RefSeq" id="WP_425343701.1">
    <property type="nucleotide sequence ID" value="NZ_JBGUBD010000001.1"/>
</dbReference>
<dbReference type="Gene3D" id="3.20.20.150">
    <property type="entry name" value="Divalent-metal-dependent TIM barrel enzymes"/>
    <property type="match status" value="1"/>
</dbReference>
<protein>
    <submittedName>
        <fullName evidence="1">Metabolite traffic protein EboE</fullName>
    </submittedName>
</protein>
<accession>A0ABV4U1R7</accession>